<accession>A0A9N9EJW8</accession>
<dbReference type="AlphaFoldDB" id="A0A9N9EJW8"/>
<name>A0A9N9EJW8_9GLOM</name>
<keyword evidence="2" id="KW-1185">Reference proteome</keyword>
<sequence>MNPSNLITSELLLIQVQVQDPDILELILQEITAEFKKVTIEVAAAVRSPIYETNLVCVDNFHKDIEEDPFDLGYLYKIATSWHDRIKNNLVYWNKETHLDESLFSCSSNSLKAKTIAWLSIANLDSLNVAIQDTHKIEAKEYYNKKNERDKAYNIPVATQNFKLINMKVMTTQAFTITRTTTTHCHIRIKENLIVAILNLDVTISIMSNKIAEKLQLKINEPSTTMVIVANKAKTKALEK</sequence>
<dbReference type="Proteomes" id="UP000789759">
    <property type="component" value="Unassembled WGS sequence"/>
</dbReference>
<organism evidence="1 2">
    <name type="scientific">Cetraspora pellucida</name>
    <dbReference type="NCBI Taxonomy" id="1433469"/>
    <lineage>
        <taxon>Eukaryota</taxon>
        <taxon>Fungi</taxon>
        <taxon>Fungi incertae sedis</taxon>
        <taxon>Mucoromycota</taxon>
        <taxon>Glomeromycotina</taxon>
        <taxon>Glomeromycetes</taxon>
        <taxon>Diversisporales</taxon>
        <taxon>Gigasporaceae</taxon>
        <taxon>Cetraspora</taxon>
    </lineage>
</organism>
<evidence type="ECO:0000313" key="1">
    <source>
        <dbReference type="EMBL" id="CAG8678251.1"/>
    </source>
</evidence>
<evidence type="ECO:0000313" key="2">
    <source>
        <dbReference type="Proteomes" id="UP000789759"/>
    </source>
</evidence>
<comment type="caution">
    <text evidence="1">The sequence shown here is derived from an EMBL/GenBank/DDBJ whole genome shotgun (WGS) entry which is preliminary data.</text>
</comment>
<dbReference type="EMBL" id="CAJVQA010008863">
    <property type="protein sequence ID" value="CAG8678251.1"/>
    <property type="molecule type" value="Genomic_DNA"/>
</dbReference>
<gene>
    <name evidence="1" type="ORF">CPELLU_LOCUS10639</name>
</gene>
<protein>
    <submittedName>
        <fullName evidence="1">8246_t:CDS:1</fullName>
    </submittedName>
</protein>
<reference evidence="1" key="1">
    <citation type="submission" date="2021-06" db="EMBL/GenBank/DDBJ databases">
        <authorList>
            <person name="Kallberg Y."/>
            <person name="Tangrot J."/>
            <person name="Rosling A."/>
        </authorList>
    </citation>
    <scope>NUCLEOTIDE SEQUENCE</scope>
    <source>
        <strain evidence="1">FL966</strain>
    </source>
</reference>
<proteinExistence type="predicted"/>